<dbReference type="KEGG" id="spk:MGAS9429_Spy1317"/>
<name>Q1JKR6_STRPC</name>
<accession>Q1JKR6</accession>
<dbReference type="HOGENOM" id="CLU_206025_0_0_9"/>
<reference evidence="1 2" key="1">
    <citation type="journal article" date="2006" name="Proc. Natl. Acad. Sci. U.S.A.">
        <title>Molecular genetic anatomy of inter- and intraserotype variation in the human bacterial pathogen group A Streptococcus.</title>
        <authorList>
            <person name="Beres S.B."/>
            <person name="Richter E.W."/>
            <person name="Nagiec M.J."/>
            <person name="Sumby P."/>
            <person name="Porcella S.F."/>
            <person name="DeLeo F.R."/>
            <person name="Musser J.M."/>
        </authorList>
    </citation>
    <scope>NUCLEOTIDE SEQUENCE [LARGE SCALE GENOMIC DNA]</scope>
    <source>
        <strain evidence="1 2">MGAS9429</strain>
    </source>
</reference>
<evidence type="ECO:0000313" key="1">
    <source>
        <dbReference type="EMBL" id="ABF32503.1"/>
    </source>
</evidence>
<proteinExistence type="predicted"/>
<dbReference type="Proteomes" id="UP000002433">
    <property type="component" value="Chromosome"/>
</dbReference>
<protein>
    <submittedName>
        <fullName evidence="1">Hypothetical cytosolic protein</fullName>
    </submittedName>
</protein>
<organism evidence="1 2">
    <name type="scientific">Streptococcus pyogenes serotype M12 (strain MGAS9429)</name>
    <dbReference type="NCBI Taxonomy" id="370551"/>
    <lineage>
        <taxon>Bacteria</taxon>
        <taxon>Bacillati</taxon>
        <taxon>Bacillota</taxon>
        <taxon>Bacilli</taxon>
        <taxon>Lactobacillales</taxon>
        <taxon>Streptococcaceae</taxon>
        <taxon>Streptococcus</taxon>
    </lineage>
</organism>
<evidence type="ECO:0000313" key="2">
    <source>
        <dbReference type="Proteomes" id="UP000002433"/>
    </source>
</evidence>
<gene>
    <name evidence="1" type="ordered locus">MGAS9429_Spy1317</name>
</gene>
<sequence length="49" mass="5188">MLKAATSFGIPCLIFEILGSKIPSGVNVSVDATFTTTKNICFGSLHTQK</sequence>
<dbReference type="EMBL" id="CP000259">
    <property type="protein sequence ID" value="ABF32503.1"/>
    <property type="molecule type" value="Genomic_DNA"/>
</dbReference>
<dbReference type="AlphaFoldDB" id="Q1JKR6"/>